<keyword evidence="4 5" id="KW-0472">Membrane</keyword>
<dbReference type="Pfam" id="PF00528">
    <property type="entry name" value="BPD_transp_1"/>
    <property type="match status" value="1"/>
</dbReference>
<comment type="subcellular location">
    <subcellularLocation>
        <location evidence="1">Membrane</location>
        <topology evidence="1">Multi-pass membrane protein</topology>
    </subcellularLocation>
</comment>
<keyword evidence="3 5" id="KW-1133">Transmembrane helix</keyword>
<comment type="caution">
    <text evidence="7">The sequence shown here is derived from an EMBL/GenBank/DDBJ whole genome shotgun (WGS) entry which is preliminary data.</text>
</comment>
<dbReference type="PANTHER" id="PTHR42729">
    <property type="entry name" value="OLIGO/DIPEPTIDE TRANSPORT, PERMEASE PROTEIN (DPPC-2)"/>
    <property type="match status" value="1"/>
</dbReference>
<proteinExistence type="predicted"/>
<keyword evidence="2 5" id="KW-0812">Transmembrane</keyword>
<evidence type="ECO:0000259" key="6">
    <source>
        <dbReference type="Pfam" id="PF00528"/>
    </source>
</evidence>
<dbReference type="EMBL" id="BARW01039546">
    <property type="protein sequence ID" value="GAJ21164.1"/>
    <property type="molecule type" value="Genomic_DNA"/>
</dbReference>
<feature type="transmembrane region" description="Helical" evidence="5">
    <location>
        <begin position="7"/>
        <end position="25"/>
    </location>
</feature>
<feature type="transmembrane region" description="Helical" evidence="5">
    <location>
        <begin position="31"/>
        <end position="50"/>
    </location>
</feature>
<evidence type="ECO:0000256" key="4">
    <source>
        <dbReference type="ARBA" id="ARBA00023136"/>
    </source>
</evidence>
<sequence length="111" mass="12950">MLMFFNDGLLVMPLFLLLVLLAMLVREHMNMVTMVLLFGILGWAWDARLIRSQILSLREREFTYTAILSGTPTRKLIFNEYIPGNPIYLVFLYLQIHLDDGLDDLFDPENV</sequence>
<evidence type="ECO:0000256" key="1">
    <source>
        <dbReference type="ARBA" id="ARBA00004141"/>
    </source>
</evidence>
<evidence type="ECO:0000256" key="5">
    <source>
        <dbReference type="SAM" id="Phobius"/>
    </source>
</evidence>
<gene>
    <name evidence="7" type="ORF">S12H4_60190</name>
</gene>
<dbReference type="InterPro" id="IPR000515">
    <property type="entry name" value="MetI-like"/>
</dbReference>
<organism evidence="7">
    <name type="scientific">marine sediment metagenome</name>
    <dbReference type="NCBI Taxonomy" id="412755"/>
    <lineage>
        <taxon>unclassified sequences</taxon>
        <taxon>metagenomes</taxon>
        <taxon>ecological metagenomes</taxon>
    </lineage>
</organism>
<evidence type="ECO:0000256" key="3">
    <source>
        <dbReference type="ARBA" id="ARBA00022989"/>
    </source>
</evidence>
<evidence type="ECO:0000256" key="2">
    <source>
        <dbReference type="ARBA" id="ARBA00022692"/>
    </source>
</evidence>
<dbReference type="GO" id="GO:0016020">
    <property type="term" value="C:membrane"/>
    <property type="evidence" value="ECO:0007669"/>
    <property type="project" value="UniProtKB-SubCell"/>
</dbReference>
<dbReference type="PANTHER" id="PTHR42729:SF1">
    <property type="entry name" value="OLIGO_DIPEPTIDE TRANSPORT, PERMEASE PROTEIN (DPPC-2)"/>
    <property type="match status" value="1"/>
</dbReference>
<feature type="domain" description="ABC transmembrane type-1" evidence="6">
    <location>
        <begin position="2"/>
        <end position="83"/>
    </location>
</feature>
<accession>X1UUL1</accession>
<evidence type="ECO:0000313" key="7">
    <source>
        <dbReference type="EMBL" id="GAJ21164.1"/>
    </source>
</evidence>
<dbReference type="GO" id="GO:0055085">
    <property type="term" value="P:transmembrane transport"/>
    <property type="evidence" value="ECO:0007669"/>
    <property type="project" value="InterPro"/>
</dbReference>
<protein>
    <recommendedName>
        <fullName evidence="6">ABC transmembrane type-1 domain-containing protein</fullName>
    </recommendedName>
</protein>
<dbReference type="AlphaFoldDB" id="X1UUL1"/>
<reference evidence="7" key="1">
    <citation type="journal article" date="2014" name="Front. Microbiol.">
        <title>High frequency of phylogenetically diverse reductive dehalogenase-homologous genes in deep subseafloor sedimentary metagenomes.</title>
        <authorList>
            <person name="Kawai M."/>
            <person name="Futagami T."/>
            <person name="Toyoda A."/>
            <person name="Takaki Y."/>
            <person name="Nishi S."/>
            <person name="Hori S."/>
            <person name="Arai W."/>
            <person name="Tsubouchi T."/>
            <person name="Morono Y."/>
            <person name="Uchiyama I."/>
            <person name="Ito T."/>
            <person name="Fujiyama A."/>
            <person name="Inagaki F."/>
            <person name="Takami H."/>
        </authorList>
    </citation>
    <scope>NUCLEOTIDE SEQUENCE</scope>
    <source>
        <strain evidence="7">Expedition CK06-06</strain>
    </source>
</reference>
<name>X1UUL1_9ZZZZ</name>